<dbReference type="InterPro" id="IPR043502">
    <property type="entry name" value="DNA/RNA_pol_sf"/>
</dbReference>
<evidence type="ECO:0000256" key="9">
    <source>
        <dbReference type="PIRSR" id="PIRSR605093-1"/>
    </source>
</evidence>
<dbReference type="GO" id="GO:0003968">
    <property type="term" value="F:RNA-directed RNA polymerase activity"/>
    <property type="evidence" value="ECO:0007669"/>
    <property type="project" value="UniProtKB-KW"/>
</dbReference>
<dbReference type="InterPro" id="IPR005093">
    <property type="entry name" value="RNArep_beta"/>
</dbReference>
<protein>
    <recommendedName>
        <fullName evidence="1">RNA-directed RNA polymerase</fullName>
        <ecNumber evidence="1">2.7.7.48</ecNumber>
    </recommendedName>
    <alternativeName>
        <fullName evidence="7">RNA replicase beta chain</fullName>
    </alternativeName>
</protein>
<evidence type="ECO:0000256" key="6">
    <source>
        <dbReference type="ARBA" id="ARBA00022953"/>
    </source>
</evidence>
<dbReference type="KEGG" id="vg:80398177"/>
<dbReference type="GO" id="GO:0039694">
    <property type="term" value="P:viral RNA genome replication"/>
    <property type="evidence" value="ECO:0007669"/>
    <property type="project" value="InterPro"/>
</dbReference>
<keyword evidence="4" id="KW-0548">Nucleotidyltransferase</keyword>
<comment type="catalytic activity">
    <reaction evidence="8">
        <text>RNA(n) + a ribonucleoside 5'-triphosphate = RNA(n+1) + diphosphate</text>
        <dbReference type="Rhea" id="RHEA:21248"/>
        <dbReference type="Rhea" id="RHEA-COMP:14527"/>
        <dbReference type="Rhea" id="RHEA-COMP:17342"/>
        <dbReference type="ChEBI" id="CHEBI:33019"/>
        <dbReference type="ChEBI" id="CHEBI:61557"/>
        <dbReference type="ChEBI" id="CHEBI:140395"/>
        <dbReference type="EC" id="2.7.7.48"/>
    </reaction>
</comment>
<evidence type="ECO:0000256" key="1">
    <source>
        <dbReference type="ARBA" id="ARBA00012494"/>
    </source>
</evidence>
<accession>A0A8S5KZQ1</accession>
<keyword evidence="3" id="KW-0808">Transferase</keyword>
<evidence type="ECO:0000259" key="10">
    <source>
        <dbReference type="PROSITE" id="PS50522"/>
    </source>
</evidence>
<comment type="cofactor">
    <cofactor evidence="9">
        <name>Mg(2+)</name>
        <dbReference type="ChEBI" id="CHEBI:18420"/>
    </cofactor>
    <text evidence="9">Binds 2 Mg(2+) per subunit.</text>
</comment>
<dbReference type="GeneID" id="80398177"/>
<feature type="binding site" evidence="9">
    <location>
        <position position="366"/>
    </location>
    <ligand>
        <name>Mg(2+)</name>
        <dbReference type="ChEBI" id="CHEBI:18420"/>
        <label>2</label>
    </ligand>
</feature>
<dbReference type="EMBL" id="BK013594">
    <property type="protein sequence ID" value="DAD50676.1"/>
    <property type="molecule type" value="Genomic_RNA"/>
</dbReference>
<evidence type="ECO:0000256" key="2">
    <source>
        <dbReference type="ARBA" id="ARBA00022484"/>
    </source>
</evidence>
<organism evidence="11 12">
    <name type="scientific">ssRNA phage SRR6960799_14</name>
    <dbReference type="NCBI Taxonomy" id="2786570"/>
    <lineage>
        <taxon>Viruses</taxon>
        <taxon>Riboviria</taxon>
        <taxon>Orthornavirae</taxon>
        <taxon>Lenarviricota</taxon>
        <taxon>Leviviricetes</taxon>
        <taxon>Norzivirales</taxon>
        <taxon>Fiersviridae</taxon>
        <taxon>Chihyovirus</taxon>
        <taxon>Chihyovirus lutenecus</taxon>
    </lineage>
</organism>
<keyword evidence="9" id="KW-0479">Metal-binding</keyword>
<reference evidence="11" key="1">
    <citation type="submission" date="2020-09" db="EMBL/GenBank/DDBJ databases">
        <title>Leviviricetes taxonomy.</title>
        <authorList>
            <person name="Stockdale S.R."/>
            <person name="Callanan J."/>
            <person name="Adriaenssens E.M."/>
            <person name="Kuhn J.H."/>
            <person name="Rumnieks J."/>
            <person name="Shkoporov A."/>
            <person name="Draper L.A."/>
            <person name="Ross P."/>
            <person name="Hill C."/>
        </authorList>
    </citation>
    <scope>NUCLEOTIDE SEQUENCE</scope>
</reference>
<dbReference type="Proteomes" id="UP000680871">
    <property type="component" value="Segment"/>
</dbReference>
<proteinExistence type="predicted"/>
<evidence type="ECO:0000256" key="8">
    <source>
        <dbReference type="ARBA" id="ARBA00048744"/>
    </source>
</evidence>
<evidence type="ECO:0000256" key="3">
    <source>
        <dbReference type="ARBA" id="ARBA00022679"/>
    </source>
</evidence>
<keyword evidence="5" id="KW-0547">Nucleotide-binding</keyword>
<evidence type="ECO:0000256" key="7">
    <source>
        <dbReference type="ARBA" id="ARBA00030248"/>
    </source>
</evidence>
<evidence type="ECO:0000256" key="4">
    <source>
        <dbReference type="ARBA" id="ARBA00022695"/>
    </source>
</evidence>
<keyword evidence="9" id="KW-0460">Magnesium</keyword>
<dbReference type="PROSITE" id="PS50522">
    <property type="entry name" value="RDRP_PHAGE"/>
    <property type="match status" value="1"/>
</dbReference>
<dbReference type="SUPFAM" id="SSF56672">
    <property type="entry name" value="DNA/RNA polymerases"/>
    <property type="match status" value="1"/>
</dbReference>
<gene>
    <name evidence="11" type="primary">SRR6960799_14_3</name>
</gene>
<dbReference type="Pfam" id="PF03431">
    <property type="entry name" value="RNA_replicase_B"/>
    <property type="match status" value="1"/>
</dbReference>
<dbReference type="RefSeq" id="YP_010769224.1">
    <property type="nucleotide sequence ID" value="NC_073912.1"/>
</dbReference>
<keyword evidence="2 11" id="KW-0696">RNA-directed RNA polymerase</keyword>
<dbReference type="EC" id="2.7.7.48" evidence="1"/>
<evidence type="ECO:0000313" key="12">
    <source>
        <dbReference type="Proteomes" id="UP000680871"/>
    </source>
</evidence>
<dbReference type="InterPro" id="IPR007096">
    <property type="entry name" value="RNA-dir_Rpol_cat_phage"/>
</dbReference>
<keyword evidence="6" id="KW-0693">Viral RNA replication</keyword>
<feature type="binding site" evidence="9">
    <location>
        <position position="287"/>
    </location>
    <ligand>
        <name>Mg(2+)</name>
        <dbReference type="ChEBI" id="CHEBI:18420"/>
        <label>2</label>
    </ligand>
</feature>
<feature type="binding site" evidence="9">
    <location>
        <position position="367"/>
    </location>
    <ligand>
        <name>Mg(2+)</name>
        <dbReference type="ChEBI" id="CHEBI:18420"/>
        <label>2</label>
    </ligand>
</feature>
<sequence>MLQCNGWDETMPKDWSLTFLSGLASIHFARAGKEGKALLAACESQDFKLLCGYELDYAKLAESSTVYEIISLRQGLALFTKSGFLDIGEDKQANAWKTFVEAETLCRETNEILRAWSQGEFKFLPGVDAILHGAQRKISELLGPVPSWEQLRPRFGPGANSGIKKSEASIKRKLSEPLSCSSNLLPYVSDMLSEMPHLCSLHASGESEDRYTVPLSIETGRIAFVPKSPKTYRTIGVEPVLNSMGQLAIGDYIATRLRRVGIDIRNQDRNKNLAKSGSITGDLATLDLSSASDTISYELVWHLLPPDWAFLLTQFRTSKYEIPGGGVLHLEKFSSMGNGFTFPLETLIFWALCASATNGPVSAYGDDLIVESKSFDKAVSILRACGFIPNASKSFSTGPFRESCGGDYFLGVDIRPCYQKELVRGLDLFRLHNFFYRNYDIESCAYILSYIHESIRLYGPDGYGDGHLLGGSPVPHRRSDGWGGFIFDTFTFKQKRDQKLRPGDGILPVYSTYVRETGESPDEDILHWDSIPFQLDSGQGCQEFLRESPFRPCQSPTPHFSVRRGRDAYAVPTSSFPGTRGCKRISIYTLTPN</sequence>
<name>A0A8S5KZQ1_9VIRU</name>
<dbReference type="GO" id="GO:0000166">
    <property type="term" value="F:nucleotide binding"/>
    <property type="evidence" value="ECO:0007669"/>
    <property type="project" value="UniProtKB-KW"/>
</dbReference>
<dbReference type="GO" id="GO:0046872">
    <property type="term" value="F:metal ion binding"/>
    <property type="evidence" value="ECO:0007669"/>
    <property type="project" value="UniProtKB-KW"/>
</dbReference>
<keyword evidence="12" id="KW-1185">Reference proteome</keyword>
<evidence type="ECO:0000256" key="5">
    <source>
        <dbReference type="ARBA" id="ARBA00022741"/>
    </source>
</evidence>
<feature type="domain" description="RdRp catalytic" evidence="10">
    <location>
        <begin position="272"/>
        <end position="398"/>
    </location>
</feature>
<evidence type="ECO:0000313" key="11">
    <source>
        <dbReference type="EMBL" id="DAD50676.1"/>
    </source>
</evidence>